<feature type="region of interest" description="Disordered" evidence="1">
    <location>
        <begin position="1"/>
        <end position="26"/>
    </location>
</feature>
<dbReference type="EMBL" id="JBBBZM010000074">
    <property type="protein sequence ID" value="KAL0635236.1"/>
    <property type="molecule type" value="Genomic_DNA"/>
</dbReference>
<proteinExistence type="predicted"/>
<evidence type="ECO:0000256" key="1">
    <source>
        <dbReference type="SAM" id="MobiDB-lite"/>
    </source>
</evidence>
<comment type="caution">
    <text evidence="2">The sequence shown here is derived from an EMBL/GenBank/DDBJ whole genome shotgun (WGS) entry which is preliminary data.</text>
</comment>
<accession>A0ABR3GH97</accession>
<name>A0ABR3GH97_9PEZI</name>
<dbReference type="Proteomes" id="UP001447188">
    <property type="component" value="Unassembled WGS sequence"/>
</dbReference>
<gene>
    <name evidence="2" type="ORF">Q9L58_005802</name>
</gene>
<evidence type="ECO:0000313" key="3">
    <source>
        <dbReference type="Proteomes" id="UP001447188"/>
    </source>
</evidence>
<evidence type="ECO:0000313" key="2">
    <source>
        <dbReference type="EMBL" id="KAL0635236.1"/>
    </source>
</evidence>
<protein>
    <submittedName>
        <fullName evidence="2">Uncharacterized protein</fullName>
    </submittedName>
</protein>
<keyword evidence="3" id="KW-1185">Reference proteome</keyword>
<sequence>MSSTDLDTPSSSPASNTDTPHARTTPICVAHHAPIPKPPTKISKFLTYWLNSPEIHGYEFDENVLSGIEPDTDWTGGYINQPNSWKEVAKCLQSEIEAQKLLKESSMFRDEVDFDYWEGCKLALEEVVRFHL</sequence>
<organism evidence="2 3">
    <name type="scientific">Discina gigas</name>
    <dbReference type="NCBI Taxonomy" id="1032678"/>
    <lineage>
        <taxon>Eukaryota</taxon>
        <taxon>Fungi</taxon>
        <taxon>Dikarya</taxon>
        <taxon>Ascomycota</taxon>
        <taxon>Pezizomycotina</taxon>
        <taxon>Pezizomycetes</taxon>
        <taxon>Pezizales</taxon>
        <taxon>Discinaceae</taxon>
        <taxon>Discina</taxon>
    </lineage>
</organism>
<feature type="compositionally biased region" description="Low complexity" evidence="1">
    <location>
        <begin position="1"/>
        <end position="15"/>
    </location>
</feature>
<reference evidence="2 3" key="1">
    <citation type="submission" date="2024-02" db="EMBL/GenBank/DDBJ databases">
        <title>Discinaceae phylogenomics.</title>
        <authorList>
            <person name="Dirks A.C."/>
            <person name="James T.Y."/>
        </authorList>
    </citation>
    <scope>NUCLEOTIDE SEQUENCE [LARGE SCALE GENOMIC DNA]</scope>
    <source>
        <strain evidence="2 3">ACD0624</strain>
    </source>
</reference>